<comment type="caution">
    <text evidence="1">The sequence shown here is derived from an EMBL/GenBank/DDBJ whole genome shotgun (WGS) entry which is preliminary data.</text>
</comment>
<evidence type="ECO:0000313" key="2">
    <source>
        <dbReference type="Proteomes" id="UP000030652"/>
    </source>
</evidence>
<dbReference type="Proteomes" id="UP000030652">
    <property type="component" value="Unassembled WGS sequence"/>
</dbReference>
<reference evidence="1 2" key="1">
    <citation type="submission" date="2014-10" db="EMBL/GenBank/DDBJ databases">
        <title>Draft genome of anammox bacterium scalindua brodae, obtained using differential coverage binning of sequence data from two enrichment reactors.</title>
        <authorList>
            <person name="Speth D.R."/>
            <person name="Russ L."/>
            <person name="Kartal B."/>
            <person name="Op den Camp H.J."/>
            <person name="Dutilh B.E."/>
            <person name="Jetten M.S."/>
        </authorList>
    </citation>
    <scope>NUCLEOTIDE SEQUENCE [LARGE SCALE GENOMIC DNA]</scope>
    <source>
        <strain evidence="1">RU1</strain>
    </source>
</reference>
<name>A0A0B0EP61_9BACT</name>
<dbReference type="EMBL" id="JRYO01000134">
    <property type="protein sequence ID" value="KHE92415.1"/>
    <property type="molecule type" value="Genomic_DNA"/>
</dbReference>
<protein>
    <submittedName>
        <fullName evidence="1">Uncharacterized protein</fullName>
    </submittedName>
</protein>
<proteinExistence type="predicted"/>
<evidence type="ECO:0000313" key="1">
    <source>
        <dbReference type="EMBL" id="KHE92415.1"/>
    </source>
</evidence>
<gene>
    <name evidence="1" type="ORF">SCABRO_01835</name>
</gene>
<dbReference type="AlphaFoldDB" id="A0A0B0EP61"/>
<accession>A0A0B0EP61</accession>
<sequence>MEGRFLERNGINTQNINYECRCLHERKHMNVFAYSSNRGIPYLLFIFKNQQQETPSSSEAPQLYGALSPSFTLNIVNCPV</sequence>
<organism evidence="1 2">
    <name type="scientific">Candidatus Scalindua brodae</name>
    <dbReference type="NCBI Taxonomy" id="237368"/>
    <lineage>
        <taxon>Bacteria</taxon>
        <taxon>Pseudomonadati</taxon>
        <taxon>Planctomycetota</taxon>
        <taxon>Candidatus Brocadiia</taxon>
        <taxon>Candidatus Brocadiales</taxon>
        <taxon>Candidatus Scalinduaceae</taxon>
        <taxon>Candidatus Scalindua</taxon>
    </lineage>
</organism>